<keyword evidence="3" id="KW-1185">Reference proteome</keyword>
<dbReference type="AlphaFoldDB" id="U3TEG3"/>
<name>U3TEG3_9CREN</name>
<evidence type="ECO:0000313" key="2">
    <source>
        <dbReference type="EMBL" id="BAN90353.1"/>
    </source>
</evidence>
<dbReference type="PATRIC" id="fig|1198449.6.peg.892"/>
<proteinExistence type="predicted"/>
<dbReference type="EMBL" id="AP012489">
    <property type="protein sequence ID" value="BAN90353.1"/>
    <property type="molecule type" value="Genomic_DNA"/>
</dbReference>
<dbReference type="KEGG" id="acj:ACAM_0884"/>
<feature type="region of interest" description="Disordered" evidence="1">
    <location>
        <begin position="60"/>
        <end position="86"/>
    </location>
</feature>
<dbReference type="eggNOG" id="arCOG15008">
    <property type="taxonomic scope" value="Archaea"/>
</dbReference>
<feature type="compositionally biased region" description="Basic and acidic residues" evidence="1">
    <location>
        <begin position="68"/>
        <end position="86"/>
    </location>
</feature>
<dbReference type="STRING" id="1198449.ACAM_0884"/>
<organism evidence="2 3">
    <name type="scientific">Aeropyrum camini SY1 = JCM 12091</name>
    <dbReference type="NCBI Taxonomy" id="1198449"/>
    <lineage>
        <taxon>Archaea</taxon>
        <taxon>Thermoproteota</taxon>
        <taxon>Thermoprotei</taxon>
        <taxon>Desulfurococcales</taxon>
        <taxon>Desulfurococcaceae</taxon>
        <taxon>Aeropyrum</taxon>
    </lineage>
</organism>
<evidence type="ECO:0000256" key="1">
    <source>
        <dbReference type="SAM" id="MobiDB-lite"/>
    </source>
</evidence>
<dbReference type="Proteomes" id="UP000016887">
    <property type="component" value="Chromosome"/>
</dbReference>
<protein>
    <submittedName>
        <fullName evidence="2">Uncharacterized protein</fullName>
    </submittedName>
</protein>
<gene>
    <name evidence="2" type="ORF">ACAM_0884</name>
</gene>
<evidence type="ECO:0000313" key="3">
    <source>
        <dbReference type="Proteomes" id="UP000016887"/>
    </source>
</evidence>
<accession>U3TEG3</accession>
<reference evidence="2 3" key="1">
    <citation type="journal article" date="2013" name="Appl. Environ. Microbiol.">
        <title>Variation of the Virus-Related Elements within Syntenic Genomes of the Hyperthermophilic Archaeon Aeropyrum.</title>
        <authorList>
            <person name="Daifuku T."/>
            <person name="Yoshida T."/>
            <person name="Kitamura T."/>
            <person name="Kawaichi S."/>
            <person name="Inoue T."/>
            <person name="Nomura K."/>
            <person name="Yoshida Y."/>
            <person name="Kuno S."/>
            <person name="Sako Y."/>
        </authorList>
    </citation>
    <scope>NUCLEOTIDE SEQUENCE [LARGE SCALE GENOMIC DNA]</scope>
    <source>
        <strain evidence="2 3">SY1</strain>
    </source>
</reference>
<sequence length="106" mass="11677">MEKLARALDVIDSTARKLDEASIDLSGNIASTADSEAKRLEREIGKLLEAALAELEKMLSSAEEELERETKSRVESAKRELRESAERNWGKGVEAFLSELESLLGG</sequence>